<feature type="domain" description="Terminase large subunit-like endonuclease" evidence="2">
    <location>
        <begin position="250"/>
        <end position="527"/>
    </location>
</feature>
<dbReference type="InterPro" id="IPR046461">
    <property type="entry name" value="TerL_ATPase"/>
</dbReference>
<dbReference type="Gene3D" id="3.30.420.240">
    <property type="match status" value="1"/>
</dbReference>
<feature type="domain" description="Terminase large subunit-like ATPase" evidence="1">
    <location>
        <begin position="49"/>
        <end position="234"/>
    </location>
</feature>
<accession>A0A1H4JAN7</accession>
<dbReference type="Proteomes" id="UP000199064">
    <property type="component" value="Unassembled WGS sequence"/>
</dbReference>
<proteinExistence type="predicted"/>
<dbReference type="RefSeq" id="WP_090327436.1">
    <property type="nucleotide sequence ID" value="NZ_FNSL01000001.1"/>
</dbReference>
<protein>
    <submittedName>
        <fullName evidence="3">Phage terminase-like protein, large subunit, contains N-terminal HTH domain</fullName>
    </submittedName>
</protein>
<dbReference type="InterPro" id="IPR027417">
    <property type="entry name" value="P-loop_NTPase"/>
</dbReference>
<gene>
    <name evidence="3" type="ORF">SAMN05216452_1188</name>
</gene>
<evidence type="ECO:0000313" key="4">
    <source>
        <dbReference type="Proteomes" id="UP000199064"/>
    </source>
</evidence>
<dbReference type="EMBL" id="FNSL01000001">
    <property type="protein sequence ID" value="SEB43370.1"/>
    <property type="molecule type" value="Genomic_DNA"/>
</dbReference>
<dbReference type="GO" id="GO:0004519">
    <property type="term" value="F:endonuclease activity"/>
    <property type="evidence" value="ECO:0007669"/>
    <property type="project" value="InterPro"/>
</dbReference>
<evidence type="ECO:0000259" key="2">
    <source>
        <dbReference type="Pfam" id="PF20441"/>
    </source>
</evidence>
<dbReference type="PANTHER" id="PTHR41287:SF1">
    <property type="entry name" value="PROTEIN YMFN"/>
    <property type="match status" value="1"/>
</dbReference>
<dbReference type="InterPro" id="IPR046462">
    <property type="entry name" value="TerL_nuclease"/>
</dbReference>
<dbReference type="Pfam" id="PF03354">
    <property type="entry name" value="TerL_ATPase"/>
    <property type="match status" value="1"/>
</dbReference>
<dbReference type="AlphaFoldDB" id="A0A1H4JAN7"/>
<evidence type="ECO:0000313" key="3">
    <source>
        <dbReference type="EMBL" id="SEB43370.1"/>
    </source>
</evidence>
<name>A0A1H4JAN7_9HYPH</name>
<reference evidence="4" key="1">
    <citation type="submission" date="2016-10" db="EMBL/GenBank/DDBJ databases">
        <authorList>
            <person name="Varghese N."/>
            <person name="Submissions S."/>
        </authorList>
    </citation>
    <scope>NUCLEOTIDE SEQUENCE [LARGE SCALE GENOMIC DNA]</scope>
    <source>
        <strain evidence="4">ES.061</strain>
    </source>
</reference>
<organism evidence="3 4">
    <name type="scientific">Nitratireductor aquibiodomus</name>
    <dbReference type="NCBI Taxonomy" id="204799"/>
    <lineage>
        <taxon>Bacteria</taxon>
        <taxon>Pseudomonadati</taxon>
        <taxon>Pseudomonadota</taxon>
        <taxon>Alphaproteobacteria</taxon>
        <taxon>Hyphomicrobiales</taxon>
        <taxon>Phyllobacteriaceae</taxon>
        <taxon>Nitratireductor</taxon>
    </lineage>
</organism>
<dbReference type="Gene3D" id="3.40.50.300">
    <property type="entry name" value="P-loop containing nucleotide triphosphate hydrolases"/>
    <property type="match status" value="1"/>
</dbReference>
<sequence length="546" mass="61122">MPIVIKKKRKNPFPDIPDSFGYGQRAVDYLRRLKHPKSRLPNQAFQLDPWQEEIVRRIYGPCDEAGNRIVRNVVIMLPRGNRKTSLGAALSLLHTDGPEAVPGGEVIFAAADQKQAKIGFREVEGIVSAGDFLWRKGQASRRYDAGHHVKLQEYKNRITFPNGCFLEALSNDAGTQHGRTPVFALIDEIHAWQKRDLWDVIRTGLVKVPGSLSIVITTAGRGQENIAFDVIDYARKVARGEIEDPATLPVLYETPRDADWQSEDVWKAANPGLAYGYPDIHGLRQLAREAAQRPAERDAFRQLHLNIWLDHSSTPFVDMATYDEGAQPVYLEELAGEPCWLGVDLSSNSDLTVIVAAWRTGEDGYTVHPWFFCPRDNLHRKADRDGVPYPLWAEQGFIEPTPGNVVDFRAVEDTIRDLCQRFDIREIAFDPHLARNMMNTLREDGYPAVEMRQGWVTMAPAIKELERAIVAGRFQHGGHPVLRWNFDNIAVEIDKAGNKAFHKGKSKDRIDGAVAAAMAVARAAAGEGQGPSIFDDPDITAADLVW</sequence>
<dbReference type="Pfam" id="PF20441">
    <property type="entry name" value="TerL_nuclease"/>
    <property type="match status" value="1"/>
</dbReference>
<dbReference type="InterPro" id="IPR005021">
    <property type="entry name" value="Terminase_largesu-like"/>
</dbReference>
<evidence type="ECO:0000259" key="1">
    <source>
        <dbReference type="Pfam" id="PF03354"/>
    </source>
</evidence>
<dbReference type="PANTHER" id="PTHR41287">
    <property type="match status" value="1"/>
</dbReference>
<keyword evidence="4" id="KW-1185">Reference proteome</keyword>